<reference evidence="10" key="3">
    <citation type="submission" date="2025-09" db="UniProtKB">
        <authorList>
            <consortium name="Ensembl"/>
        </authorList>
    </citation>
    <scope>IDENTIFICATION</scope>
</reference>
<keyword evidence="7" id="KW-0067">ATP-binding</keyword>
<reference evidence="10" key="1">
    <citation type="submission" date="2019-05" db="EMBL/GenBank/DDBJ databases">
        <authorList>
            <person name="Zhang S."/>
            <person name="Liu J."/>
        </authorList>
    </citation>
    <scope>NUCLEOTIDE SEQUENCE [LARGE SCALE GENOMIC DNA]</scope>
</reference>
<reference evidence="10" key="2">
    <citation type="submission" date="2025-08" db="UniProtKB">
        <authorList>
            <consortium name="Ensembl"/>
        </authorList>
    </citation>
    <scope>IDENTIFICATION</scope>
</reference>
<evidence type="ECO:0000313" key="11">
    <source>
        <dbReference type="Proteomes" id="UP000694520"/>
    </source>
</evidence>
<evidence type="ECO:0000256" key="3">
    <source>
        <dbReference type="ARBA" id="ARBA00022679"/>
    </source>
</evidence>
<dbReference type="PROSITE" id="PS00183">
    <property type="entry name" value="UBC_1"/>
    <property type="match status" value="1"/>
</dbReference>
<comment type="similarity">
    <text evidence="7">Belongs to the ubiquitin-conjugating enzyme family.</text>
</comment>
<accession>A0A8B9WSV0</accession>
<dbReference type="SUPFAM" id="SSF54495">
    <property type="entry name" value="UBC-like"/>
    <property type="match status" value="1"/>
</dbReference>
<feature type="compositionally biased region" description="Basic residues" evidence="8">
    <location>
        <begin position="123"/>
        <end position="132"/>
    </location>
</feature>
<dbReference type="Ensembl" id="ENSBGRT00000010567.1">
    <property type="protein sequence ID" value="ENSBGRP00000009190.1"/>
    <property type="gene ID" value="ENSBGRG00000005726.1"/>
</dbReference>
<evidence type="ECO:0000256" key="7">
    <source>
        <dbReference type="RuleBase" id="RU362109"/>
    </source>
</evidence>
<feature type="compositionally biased region" description="Low complexity" evidence="8">
    <location>
        <begin position="187"/>
        <end position="196"/>
    </location>
</feature>
<dbReference type="SMART" id="SM00212">
    <property type="entry name" value="UBCc"/>
    <property type="match status" value="1"/>
</dbReference>
<dbReference type="GO" id="GO:0005524">
    <property type="term" value="F:ATP binding"/>
    <property type="evidence" value="ECO:0007669"/>
    <property type="project" value="UniProtKB-UniRule"/>
</dbReference>
<dbReference type="FunFam" id="3.10.110.10:FF:000011">
    <property type="entry name" value="Ubiquitin-conjugating enzyme E2 L3"/>
    <property type="match status" value="1"/>
</dbReference>
<keyword evidence="4 7" id="KW-0833">Ubl conjugation pathway</keyword>
<dbReference type="InterPro" id="IPR023313">
    <property type="entry name" value="UBQ-conjugating_AS"/>
</dbReference>
<feature type="region of interest" description="Disordered" evidence="8">
    <location>
        <begin position="101"/>
        <end position="207"/>
    </location>
</feature>
<feature type="domain" description="UBC core" evidence="9">
    <location>
        <begin position="224"/>
        <end position="371"/>
    </location>
</feature>
<keyword evidence="11" id="KW-1185">Reference proteome</keyword>
<proteinExistence type="inferred from homology"/>
<dbReference type="GeneTree" id="ENSGT00940000161981"/>
<evidence type="ECO:0000256" key="2">
    <source>
        <dbReference type="ARBA" id="ARBA00012486"/>
    </source>
</evidence>
<sequence length="375" mass="41022">MGLRAPLGVLCTQRSRGGGCLPYPVPDSTKDPKLPGEGPGGGHRLRCLAAICRVGTRGQRGLMVCPGGAPGIRWRGSGRRSDGGDPRRPVGELRVHGEDLVFTRGARASGAEPAEDGGGARRGLGRRPRPRAPRVLAARCPAPRDAARSQARRALDKKALELPAPEPIGARARPAPRWPRGRGGRSGARAGPLGARPRGRAREPAGRSRVWLVPRSPALGSKMTASKRVAKELEDLQKELPKYLRNLCSEEDNVLVWHALLLPERPPYNLKAFRLCISFPREYPFQPPTVKFTTGIYHPNVDRDGRVCLPIISKKNWKASTRTCQVLEALNMLVNQPEPGQPVRLELAEQLTQDPELFDQMAQEFTLQFGVDRPS</sequence>
<name>A0A8B9WSV0_BOSMU</name>
<dbReference type="Proteomes" id="UP000694520">
    <property type="component" value="Chromosome 13"/>
</dbReference>
<evidence type="ECO:0000256" key="8">
    <source>
        <dbReference type="SAM" id="MobiDB-lite"/>
    </source>
</evidence>
<dbReference type="EC" id="2.3.2.23" evidence="2"/>
<protein>
    <recommendedName>
        <fullName evidence="2">E2 ubiquitin-conjugating enzyme</fullName>
        <ecNumber evidence="2">2.3.2.23</ecNumber>
    </recommendedName>
</protein>
<evidence type="ECO:0000259" key="9">
    <source>
        <dbReference type="PROSITE" id="PS50127"/>
    </source>
</evidence>
<feature type="region of interest" description="Disordered" evidence="8">
    <location>
        <begin position="73"/>
        <end position="92"/>
    </location>
</feature>
<comment type="catalytic activity">
    <reaction evidence="1">
        <text>S-ubiquitinyl-[E1 ubiquitin-activating enzyme]-L-cysteine + [E2 ubiquitin-conjugating enzyme]-L-cysteine = [E1 ubiquitin-activating enzyme]-L-cysteine + S-ubiquitinyl-[E2 ubiquitin-conjugating enzyme]-L-cysteine.</text>
        <dbReference type="EC" id="2.3.2.23"/>
    </reaction>
</comment>
<dbReference type="Pfam" id="PF00179">
    <property type="entry name" value="UQ_con"/>
    <property type="match status" value="1"/>
</dbReference>
<dbReference type="InterPro" id="IPR050113">
    <property type="entry name" value="Ub_conjugating_enzyme"/>
</dbReference>
<dbReference type="GO" id="GO:0061631">
    <property type="term" value="F:ubiquitin conjugating enzyme activity"/>
    <property type="evidence" value="ECO:0007669"/>
    <property type="project" value="UniProtKB-EC"/>
</dbReference>
<dbReference type="Gene3D" id="3.10.110.10">
    <property type="entry name" value="Ubiquitin Conjugating Enzyme"/>
    <property type="match status" value="1"/>
</dbReference>
<dbReference type="InterPro" id="IPR016135">
    <property type="entry name" value="UBQ-conjugating_enzyme/RWD"/>
</dbReference>
<evidence type="ECO:0000256" key="4">
    <source>
        <dbReference type="ARBA" id="ARBA00022786"/>
    </source>
</evidence>
<dbReference type="AlphaFoldDB" id="A0A8B9WSV0"/>
<feature type="region of interest" description="Disordered" evidence="8">
    <location>
        <begin position="21"/>
        <end position="40"/>
    </location>
</feature>
<keyword evidence="7" id="KW-0547">Nucleotide-binding</keyword>
<dbReference type="PROSITE" id="PS50127">
    <property type="entry name" value="UBC_2"/>
    <property type="match status" value="1"/>
</dbReference>
<evidence type="ECO:0000256" key="5">
    <source>
        <dbReference type="ARBA" id="ARBA00043952"/>
    </source>
</evidence>
<keyword evidence="3" id="KW-0808">Transferase</keyword>
<dbReference type="CDD" id="cd23801">
    <property type="entry name" value="UBCc_UBE2L3"/>
    <property type="match status" value="1"/>
</dbReference>
<dbReference type="InterPro" id="IPR000608">
    <property type="entry name" value="UBC"/>
</dbReference>
<feature type="compositionally biased region" description="Low complexity" evidence="8">
    <location>
        <begin position="133"/>
        <end position="144"/>
    </location>
</feature>
<feature type="compositionally biased region" description="Basic and acidic residues" evidence="8">
    <location>
        <begin position="79"/>
        <end position="92"/>
    </location>
</feature>
<comment type="pathway">
    <text evidence="5">Protein modification.</text>
</comment>
<evidence type="ECO:0000256" key="1">
    <source>
        <dbReference type="ARBA" id="ARBA00000485"/>
    </source>
</evidence>
<feature type="active site" description="Glycyl thioester intermediate" evidence="6">
    <location>
        <position position="308"/>
    </location>
</feature>
<organism evidence="10 11">
    <name type="scientific">Bos mutus grunniens</name>
    <name type="common">Wild yak</name>
    <name type="synonym">Bos grunniens</name>
    <dbReference type="NCBI Taxonomy" id="30521"/>
    <lineage>
        <taxon>Eukaryota</taxon>
        <taxon>Metazoa</taxon>
        <taxon>Chordata</taxon>
        <taxon>Craniata</taxon>
        <taxon>Vertebrata</taxon>
        <taxon>Euteleostomi</taxon>
        <taxon>Mammalia</taxon>
        <taxon>Eutheria</taxon>
        <taxon>Laurasiatheria</taxon>
        <taxon>Artiodactyla</taxon>
        <taxon>Ruminantia</taxon>
        <taxon>Pecora</taxon>
        <taxon>Bovidae</taxon>
        <taxon>Bovinae</taxon>
        <taxon>Bos</taxon>
    </lineage>
</organism>
<dbReference type="PANTHER" id="PTHR24067">
    <property type="entry name" value="UBIQUITIN-CONJUGATING ENZYME E2"/>
    <property type="match status" value="1"/>
</dbReference>
<evidence type="ECO:0000256" key="6">
    <source>
        <dbReference type="PROSITE-ProRule" id="PRU10133"/>
    </source>
</evidence>
<evidence type="ECO:0000313" key="10">
    <source>
        <dbReference type="Ensembl" id="ENSBGRP00000009190.1"/>
    </source>
</evidence>